<evidence type="ECO:0000313" key="2">
    <source>
        <dbReference type="EMBL" id="CDH43039.1"/>
    </source>
</evidence>
<sequence>MTLVLDAYYTIGRMHRFCQDYVCQGWEPIPHLILADGCSATADSDLGARLLVLNARHLLPHFIGAADATEHQTRHWRLGRRIVRRAARQAREMGLDDGVLDATLLIAWCDGATIHIHLYGDGCIAVRRADGGVATVLIEYAENAPYYLSYLLHSQRGLLYQEAIGDPATAQRIHYQSDTSETTRRERFDAPAVFSFDLATFPTVAIATDGLDSFVNAKTGQRLKVLTVAREMLDFRNFDGAFIQRRLRETLIEYAQRQVFCCDDIGLGAFIALDEEAITDSLPIAAATMAIRES</sequence>
<name>A0A7U7G7D7_9GAMM</name>
<evidence type="ECO:0000313" key="3">
    <source>
        <dbReference type="Proteomes" id="UP000019184"/>
    </source>
</evidence>
<dbReference type="AlphaFoldDB" id="A0A7U7G7D7"/>
<comment type="caution">
    <text evidence="2">The sequence shown here is derived from an EMBL/GenBank/DDBJ whole genome shotgun (WGS) entry which is preliminary data.</text>
</comment>
<dbReference type="RefSeq" id="WP_034429931.1">
    <property type="nucleotide sequence ID" value="NZ_CBTK010000001.1"/>
</dbReference>
<dbReference type="InterPro" id="IPR001932">
    <property type="entry name" value="PPM-type_phosphatase-like_dom"/>
</dbReference>
<dbReference type="Pfam" id="PF13672">
    <property type="entry name" value="PP2C_2"/>
    <property type="match status" value="1"/>
</dbReference>
<accession>A0A7U7G7D7</accession>
<protein>
    <recommendedName>
        <fullName evidence="1">PPM-type phosphatase domain-containing protein</fullName>
    </recommendedName>
</protein>
<dbReference type="Proteomes" id="UP000019184">
    <property type="component" value="Unassembled WGS sequence"/>
</dbReference>
<proteinExistence type="predicted"/>
<dbReference type="InterPro" id="IPR036457">
    <property type="entry name" value="PPM-type-like_dom_sf"/>
</dbReference>
<feature type="domain" description="PPM-type phosphatase" evidence="1">
    <location>
        <begin position="17"/>
        <end position="138"/>
    </location>
</feature>
<evidence type="ECO:0000259" key="1">
    <source>
        <dbReference type="Pfam" id="PF13672"/>
    </source>
</evidence>
<reference evidence="2 3" key="1">
    <citation type="journal article" date="2014" name="ISME J.">
        <title>Candidatus Competibacter-lineage genomes retrieved from metagenomes reveal functional metabolic diversity.</title>
        <authorList>
            <person name="McIlroy S.J."/>
            <person name="Albertsen M."/>
            <person name="Andresen E.K."/>
            <person name="Saunders A.M."/>
            <person name="Kristiansen R."/>
            <person name="Stokholm-Bjerregaard M."/>
            <person name="Nielsen K.L."/>
            <person name="Nielsen P.H."/>
        </authorList>
    </citation>
    <scope>NUCLEOTIDE SEQUENCE [LARGE SCALE GENOMIC DNA]</scope>
    <source>
        <strain evidence="2 3">Run_B_J11</strain>
    </source>
</reference>
<organism evidence="2 3">
    <name type="scientific">Candidatus Contendobacter odensis Run_B_J11</name>
    <dbReference type="NCBI Taxonomy" id="1400861"/>
    <lineage>
        <taxon>Bacteria</taxon>
        <taxon>Pseudomonadati</taxon>
        <taxon>Pseudomonadota</taxon>
        <taxon>Gammaproteobacteria</taxon>
        <taxon>Candidatus Competibacteraceae</taxon>
        <taxon>Candidatus Contendibacter</taxon>
    </lineage>
</organism>
<keyword evidence="3" id="KW-1185">Reference proteome</keyword>
<dbReference type="OrthoDB" id="5623714at2"/>
<dbReference type="EMBL" id="CBTK010000001">
    <property type="protein sequence ID" value="CDH43039.1"/>
    <property type="molecule type" value="Genomic_DNA"/>
</dbReference>
<dbReference type="SUPFAM" id="SSF81606">
    <property type="entry name" value="PP2C-like"/>
    <property type="match status" value="1"/>
</dbReference>
<gene>
    <name evidence="2" type="ORF">BN874_10003</name>
</gene>